<dbReference type="GO" id="GO:0050660">
    <property type="term" value="F:flavin adenine dinucleotide binding"/>
    <property type="evidence" value="ECO:0007669"/>
    <property type="project" value="InterPro"/>
</dbReference>
<feature type="binding site" evidence="4">
    <location>
        <begin position="264"/>
        <end position="268"/>
    </location>
    <ligand>
        <name>FAD</name>
        <dbReference type="ChEBI" id="CHEBI:57692"/>
    </ligand>
</feature>
<dbReference type="Proteomes" id="UP000460435">
    <property type="component" value="Unassembled WGS sequence"/>
</dbReference>
<proteinExistence type="inferred from homology"/>
<dbReference type="PANTHER" id="PTHR43153">
    <property type="entry name" value="ELECTRON TRANSFER FLAVOPROTEIN ALPHA"/>
    <property type="match status" value="1"/>
</dbReference>
<evidence type="ECO:0000256" key="4">
    <source>
        <dbReference type="PIRSR" id="PIRSR000089-1"/>
    </source>
</evidence>
<comment type="similarity">
    <text evidence="1">Belongs to the ETF alpha-subunit/FixB family.</text>
</comment>
<dbReference type="SMART" id="SM00893">
    <property type="entry name" value="ETF"/>
    <property type="match status" value="1"/>
</dbReference>
<evidence type="ECO:0000259" key="5">
    <source>
        <dbReference type="SMART" id="SM00893"/>
    </source>
</evidence>
<feature type="binding site" evidence="4">
    <location>
        <begin position="250"/>
        <end position="251"/>
    </location>
    <ligand>
        <name>FAD</name>
        <dbReference type="ChEBI" id="CHEBI:57692"/>
    </ligand>
</feature>
<dbReference type="SUPFAM" id="SSF52467">
    <property type="entry name" value="DHS-like NAD/FAD-binding domain"/>
    <property type="match status" value="1"/>
</dbReference>
<dbReference type="Pfam" id="PF01012">
    <property type="entry name" value="ETF"/>
    <property type="match status" value="1"/>
</dbReference>
<dbReference type="InterPro" id="IPR014731">
    <property type="entry name" value="ETF_asu_C"/>
</dbReference>
<dbReference type="AlphaFoldDB" id="A0A7K3LZ57"/>
<protein>
    <submittedName>
        <fullName evidence="6">Electron transfer flavoprotein subunit alpha/FixB family protein</fullName>
    </submittedName>
</protein>
<dbReference type="Pfam" id="PF00766">
    <property type="entry name" value="ETF_alpha"/>
    <property type="match status" value="1"/>
</dbReference>
<dbReference type="InterPro" id="IPR029035">
    <property type="entry name" value="DHS-like_NAD/FAD-binding_dom"/>
</dbReference>
<feature type="binding site" evidence="4">
    <location>
        <begin position="281"/>
        <end position="288"/>
    </location>
    <ligand>
        <name>FAD</name>
        <dbReference type="ChEBI" id="CHEBI:57692"/>
    </ligand>
</feature>
<comment type="caution">
    <text evidence="6">The sequence shown here is derived from an EMBL/GenBank/DDBJ whole genome shotgun (WGS) entry which is preliminary data.</text>
</comment>
<keyword evidence="7" id="KW-1185">Reference proteome</keyword>
<dbReference type="Gene3D" id="3.40.50.1220">
    <property type="entry name" value="TPP-binding domain"/>
    <property type="match status" value="1"/>
</dbReference>
<dbReference type="InterPro" id="IPR014729">
    <property type="entry name" value="Rossmann-like_a/b/a_fold"/>
</dbReference>
<dbReference type="InterPro" id="IPR001308">
    <property type="entry name" value="ETF_a/FixB"/>
</dbReference>
<dbReference type="SUPFAM" id="SSF52402">
    <property type="entry name" value="Adenine nucleotide alpha hydrolases-like"/>
    <property type="match status" value="1"/>
</dbReference>
<dbReference type="Gene3D" id="3.40.50.620">
    <property type="entry name" value="HUPs"/>
    <property type="match status" value="1"/>
</dbReference>
<dbReference type="PANTHER" id="PTHR43153:SF1">
    <property type="entry name" value="ELECTRON TRANSFER FLAVOPROTEIN SUBUNIT ALPHA, MITOCHONDRIAL"/>
    <property type="match status" value="1"/>
</dbReference>
<keyword evidence="4" id="KW-0274">FAD</keyword>
<comment type="function">
    <text evidence="3">The electron transfer flavoprotein serves as a specific electron acceptor for other dehydrogenases. It transfers the electrons to the main respiratory chain via ETF-ubiquinone oxidoreductase (ETF dehydrogenase).</text>
</comment>
<dbReference type="RefSeq" id="WP_162448890.1">
    <property type="nucleotide sequence ID" value="NZ_WLZY01000001.1"/>
</dbReference>
<feature type="domain" description="Electron transfer flavoprotein alpha/beta-subunit N-terminal" evidence="5">
    <location>
        <begin position="2"/>
        <end position="197"/>
    </location>
</feature>
<organism evidence="6 7">
    <name type="scientific">Phytoactinopolyspora mesophila</name>
    <dbReference type="NCBI Taxonomy" id="2650750"/>
    <lineage>
        <taxon>Bacteria</taxon>
        <taxon>Bacillati</taxon>
        <taxon>Actinomycetota</taxon>
        <taxon>Actinomycetes</taxon>
        <taxon>Jiangellales</taxon>
        <taxon>Jiangellaceae</taxon>
        <taxon>Phytoactinopolyspora</taxon>
    </lineage>
</organism>
<gene>
    <name evidence="6" type="ORF">F7O44_04255</name>
</gene>
<reference evidence="6 7" key="1">
    <citation type="submission" date="2019-11" db="EMBL/GenBank/DDBJ databases">
        <authorList>
            <person name="Li X.-J."/>
            <person name="Feng X.-M."/>
        </authorList>
    </citation>
    <scope>NUCLEOTIDE SEQUENCE [LARGE SCALE GENOMIC DNA]</scope>
    <source>
        <strain evidence="6 7">XMNu-373</strain>
    </source>
</reference>
<comment type="subunit">
    <text evidence="2">Heterodimer of an alpha and a beta subunit.</text>
</comment>
<evidence type="ECO:0000256" key="1">
    <source>
        <dbReference type="ARBA" id="ARBA00005817"/>
    </source>
</evidence>
<sequence>MVLALVEIGEAGVQASSLEALTLARDVAGSLGVPVEAVVVTSDDGTDDDAGTRGDMSTVDAELRAYGVQRYHRMTHPLLVDYSPECWGEAVAQLIRQLAPPAVIAPGSDRGNEIMAQAAARADLPLAANCTTVDAGADGSGWQLTRLRSGGMLLEDAQITAPTRLVTVATGAVEPAPGPAPAAADSVTFTPDFGESFVHSRLTERAQRSAGVTLAGARVVVSGGRGVGSADGFAPLEELAKLTGGAVGCSRVATNNGWRPHTDQVGQTGTKVNPDLYIACGISGATQHWVGCMGAKAILAINTDPEAPLVTRATYAVIGDVGEVLPAVVDEIRRRAATA</sequence>
<dbReference type="InterPro" id="IPR014730">
    <property type="entry name" value="ETF_a/b_N"/>
</dbReference>
<dbReference type="GO" id="GO:0009055">
    <property type="term" value="F:electron transfer activity"/>
    <property type="evidence" value="ECO:0007669"/>
    <property type="project" value="InterPro"/>
</dbReference>
<comment type="cofactor">
    <cofactor evidence="4">
        <name>FAD</name>
        <dbReference type="ChEBI" id="CHEBI:57692"/>
    </cofactor>
    <text evidence="4">Binds 1 FAD per dimer.</text>
</comment>
<evidence type="ECO:0000256" key="2">
    <source>
        <dbReference type="ARBA" id="ARBA00011355"/>
    </source>
</evidence>
<name>A0A7K3LZ57_9ACTN</name>
<dbReference type="PIRSF" id="PIRSF000089">
    <property type="entry name" value="Electra_flavoP_a"/>
    <property type="match status" value="1"/>
</dbReference>
<dbReference type="EMBL" id="WLZY01000001">
    <property type="protein sequence ID" value="NDL56280.1"/>
    <property type="molecule type" value="Genomic_DNA"/>
</dbReference>
<evidence type="ECO:0000256" key="3">
    <source>
        <dbReference type="ARBA" id="ARBA00025649"/>
    </source>
</evidence>
<feature type="binding site" evidence="4">
    <location>
        <position position="302"/>
    </location>
    <ligand>
        <name>FAD</name>
        <dbReference type="ChEBI" id="CHEBI:57692"/>
    </ligand>
</feature>
<evidence type="ECO:0000313" key="6">
    <source>
        <dbReference type="EMBL" id="NDL56280.1"/>
    </source>
</evidence>
<dbReference type="GO" id="GO:0033539">
    <property type="term" value="P:fatty acid beta-oxidation using acyl-CoA dehydrogenase"/>
    <property type="evidence" value="ECO:0007669"/>
    <property type="project" value="TreeGrafter"/>
</dbReference>
<keyword evidence="4" id="KW-0285">Flavoprotein</keyword>
<feature type="binding site" evidence="4">
    <location>
        <position position="225"/>
    </location>
    <ligand>
        <name>FAD</name>
        <dbReference type="ChEBI" id="CHEBI:57692"/>
    </ligand>
</feature>
<accession>A0A7K3LZ57</accession>
<evidence type="ECO:0000313" key="7">
    <source>
        <dbReference type="Proteomes" id="UP000460435"/>
    </source>
</evidence>